<comment type="cofactor">
    <cofactor evidence="1">
        <name>a divalent metal cation</name>
        <dbReference type="ChEBI" id="CHEBI:60240"/>
    </cofactor>
</comment>
<evidence type="ECO:0000313" key="10">
    <source>
        <dbReference type="EMBL" id="CAL4930814.1"/>
    </source>
</evidence>
<dbReference type="Pfam" id="PF13359">
    <property type="entry name" value="DDE_Tnp_4"/>
    <property type="match status" value="1"/>
</dbReference>
<dbReference type="Pfam" id="PF26138">
    <property type="entry name" value="DUF8040"/>
    <property type="match status" value="1"/>
</dbReference>
<comment type="subcellular location">
    <subcellularLocation>
        <location evidence="2">Nucleus</location>
    </subcellularLocation>
</comment>
<dbReference type="EMBL" id="OZ075125">
    <property type="protein sequence ID" value="CAL4930814.1"/>
    <property type="molecule type" value="Genomic_DNA"/>
</dbReference>
<keyword evidence="7" id="KW-0539">Nucleus</keyword>
<evidence type="ECO:0000256" key="1">
    <source>
        <dbReference type="ARBA" id="ARBA00001968"/>
    </source>
</evidence>
<feature type="domain" description="DDE Tnp4" evidence="8">
    <location>
        <begin position="157"/>
        <end position="317"/>
    </location>
</feature>
<evidence type="ECO:0000259" key="9">
    <source>
        <dbReference type="Pfam" id="PF26138"/>
    </source>
</evidence>
<organism evidence="10 11">
    <name type="scientific">Urochloa decumbens</name>
    <dbReference type="NCBI Taxonomy" id="240449"/>
    <lineage>
        <taxon>Eukaryota</taxon>
        <taxon>Viridiplantae</taxon>
        <taxon>Streptophyta</taxon>
        <taxon>Embryophyta</taxon>
        <taxon>Tracheophyta</taxon>
        <taxon>Spermatophyta</taxon>
        <taxon>Magnoliopsida</taxon>
        <taxon>Liliopsida</taxon>
        <taxon>Poales</taxon>
        <taxon>Poaceae</taxon>
        <taxon>PACMAD clade</taxon>
        <taxon>Panicoideae</taxon>
        <taxon>Panicodae</taxon>
        <taxon>Paniceae</taxon>
        <taxon>Melinidinae</taxon>
        <taxon>Urochloa</taxon>
    </lineage>
</organism>
<dbReference type="Proteomes" id="UP001497457">
    <property type="component" value="Chromosome 15b"/>
</dbReference>
<keyword evidence="4" id="KW-0540">Nuclease</keyword>
<feature type="domain" description="DUF8040" evidence="9">
    <location>
        <begin position="32"/>
        <end position="120"/>
    </location>
</feature>
<evidence type="ECO:0000256" key="4">
    <source>
        <dbReference type="ARBA" id="ARBA00022722"/>
    </source>
</evidence>
<dbReference type="InterPro" id="IPR045249">
    <property type="entry name" value="HARBI1-like"/>
</dbReference>
<dbReference type="GO" id="GO:0004518">
    <property type="term" value="F:nuclease activity"/>
    <property type="evidence" value="ECO:0007669"/>
    <property type="project" value="UniProtKB-KW"/>
</dbReference>
<evidence type="ECO:0000256" key="5">
    <source>
        <dbReference type="ARBA" id="ARBA00022723"/>
    </source>
</evidence>
<dbReference type="GO" id="GO:0005634">
    <property type="term" value="C:nucleus"/>
    <property type="evidence" value="ECO:0007669"/>
    <property type="project" value="UniProtKB-SubCell"/>
</dbReference>
<name>A0ABC8XU44_9POAL</name>
<comment type="similarity">
    <text evidence="3">Belongs to the HARBI1 family.</text>
</comment>
<dbReference type="PANTHER" id="PTHR22930:SF259">
    <property type="entry name" value="OS08G0106900 PROTEIN"/>
    <property type="match status" value="1"/>
</dbReference>
<dbReference type="InterPro" id="IPR027806">
    <property type="entry name" value="HARBI1_dom"/>
</dbReference>
<evidence type="ECO:0000256" key="7">
    <source>
        <dbReference type="ARBA" id="ARBA00023242"/>
    </source>
</evidence>
<evidence type="ECO:0000259" key="8">
    <source>
        <dbReference type="Pfam" id="PF13359"/>
    </source>
</evidence>
<accession>A0ABC8XU44</accession>
<proteinExistence type="inferred from homology"/>
<evidence type="ECO:0000256" key="3">
    <source>
        <dbReference type="ARBA" id="ARBA00006958"/>
    </source>
</evidence>
<keyword evidence="6" id="KW-0378">Hydrolase</keyword>
<protein>
    <recommendedName>
        <fullName evidence="12">DDE Tnp4 domain-containing protein</fullName>
    </recommendedName>
</protein>
<dbReference type="GO" id="GO:0046872">
    <property type="term" value="F:metal ion binding"/>
    <property type="evidence" value="ECO:0007669"/>
    <property type="project" value="UniProtKB-KW"/>
</dbReference>
<evidence type="ECO:0008006" key="12">
    <source>
        <dbReference type="Google" id="ProtNLM"/>
    </source>
</evidence>
<gene>
    <name evidence="10" type="ORF">URODEC1_LOCUS26691</name>
</gene>
<dbReference type="GO" id="GO:0016787">
    <property type="term" value="F:hydrolase activity"/>
    <property type="evidence" value="ECO:0007669"/>
    <property type="project" value="UniProtKB-KW"/>
</dbReference>
<evidence type="ECO:0000256" key="2">
    <source>
        <dbReference type="ARBA" id="ARBA00004123"/>
    </source>
</evidence>
<evidence type="ECO:0000313" key="11">
    <source>
        <dbReference type="Proteomes" id="UP001497457"/>
    </source>
</evidence>
<keyword evidence="11" id="KW-1185">Reference proteome</keyword>
<keyword evidence="5" id="KW-0479">Metal-binding</keyword>
<dbReference type="InterPro" id="IPR058353">
    <property type="entry name" value="DUF8040"/>
</dbReference>
<dbReference type="PANTHER" id="PTHR22930">
    <property type="match status" value="1"/>
</dbReference>
<dbReference type="AlphaFoldDB" id="A0ABC8XU44"/>
<reference evidence="10" key="1">
    <citation type="submission" date="2024-10" db="EMBL/GenBank/DDBJ databases">
        <authorList>
            <person name="Ryan C."/>
        </authorList>
    </citation>
    <scope>NUCLEOTIDE SEQUENCE [LARGE SCALE GENOMIC DNA]</scope>
</reference>
<sequence length="388" mass="44210">MVAIWWRDSDGRRSRGRGAKYGPLVDRDISRTNTLARLIDASDATCIKQLRMSRPVFHKLCSRLKERGLLVDTFHVSVEEQVAIFLYMVGQHHTNASVGFSFWRSGETVSRYFNAVLQAMGQLARDLIYVKSTDTHTKITSSPNRFYPYFKGCIGALDGTHIRACVPANMVDRFRGRKSYPSQNVLAVVDFDLRFTYVLAGWEGSAHDSLVLQDALSRPAGLKIPEGKFYLADAGYAARPGILPPYRGVRYHLNEFAESREPNTPKELFNHRHSSLRTTVERAFGTLKNRFKILSHKPFIPLKSQIKVVVACCALHNWILENGPDEYVWDESTWYSHLPRSSGRVRDRDADVREWAAKRDLLAQQMWDERERNIASGSTAVVTRTTDV</sequence>
<evidence type="ECO:0000256" key="6">
    <source>
        <dbReference type="ARBA" id="ARBA00022801"/>
    </source>
</evidence>